<accession>A0A151T5H1</accession>
<organism evidence="1 2">
    <name type="scientific">Cajanus cajan</name>
    <name type="common">Pigeon pea</name>
    <name type="synonym">Cajanus indicus</name>
    <dbReference type="NCBI Taxonomy" id="3821"/>
    <lineage>
        <taxon>Eukaryota</taxon>
        <taxon>Viridiplantae</taxon>
        <taxon>Streptophyta</taxon>
        <taxon>Embryophyta</taxon>
        <taxon>Tracheophyta</taxon>
        <taxon>Spermatophyta</taxon>
        <taxon>Magnoliopsida</taxon>
        <taxon>eudicotyledons</taxon>
        <taxon>Gunneridae</taxon>
        <taxon>Pentapetalae</taxon>
        <taxon>rosids</taxon>
        <taxon>fabids</taxon>
        <taxon>Fabales</taxon>
        <taxon>Fabaceae</taxon>
        <taxon>Papilionoideae</taxon>
        <taxon>50 kb inversion clade</taxon>
        <taxon>NPAAA clade</taxon>
        <taxon>indigoferoid/millettioid clade</taxon>
        <taxon>Phaseoleae</taxon>
        <taxon>Cajanus</taxon>
    </lineage>
</organism>
<evidence type="ECO:0008006" key="3">
    <source>
        <dbReference type="Google" id="ProtNLM"/>
    </source>
</evidence>
<keyword evidence="2" id="KW-1185">Reference proteome</keyword>
<evidence type="ECO:0000313" key="2">
    <source>
        <dbReference type="Proteomes" id="UP000075243"/>
    </source>
</evidence>
<dbReference type="PANTHER" id="PTHR11439">
    <property type="entry name" value="GAG-POL-RELATED RETROTRANSPOSON"/>
    <property type="match status" value="1"/>
</dbReference>
<gene>
    <name evidence="1" type="ORF">KK1_016829</name>
</gene>
<sequence>MNQKEKFSIEDGAEKVDENLYRSLIGCLMNLTATRPDITYAVSLLSRYIHYASKIHFKAAKRILRYINGTIFYGVKFQPVKDFSLYGYSDSDWAGSNDDMKRTSGYCFTFGYGIFSWRTKKQEVIA</sequence>
<protein>
    <recommendedName>
        <fullName evidence="3">Retrovirus-related Pol polyprotein from transposon TNT 1-94</fullName>
    </recommendedName>
</protein>
<dbReference type="EMBL" id="CM003610">
    <property type="protein sequence ID" value="KYP62302.1"/>
    <property type="molecule type" value="Genomic_DNA"/>
</dbReference>
<dbReference type="OMA" id="PANKEDY"/>
<name>A0A151T5H1_CAJCA</name>
<evidence type="ECO:0000313" key="1">
    <source>
        <dbReference type="EMBL" id="KYP62302.1"/>
    </source>
</evidence>
<dbReference type="AlphaFoldDB" id="A0A151T5H1"/>
<proteinExistence type="predicted"/>
<reference evidence="1 2" key="1">
    <citation type="journal article" date="2012" name="Nat. Biotechnol.">
        <title>Draft genome sequence of pigeonpea (Cajanus cajan), an orphan legume crop of resource-poor farmers.</title>
        <authorList>
            <person name="Varshney R.K."/>
            <person name="Chen W."/>
            <person name="Li Y."/>
            <person name="Bharti A.K."/>
            <person name="Saxena R.K."/>
            <person name="Schlueter J.A."/>
            <person name="Donoghue M.T."/>
            <person name="Azam S."/>
            <person name="Fan G."/>
            <person name="Whaley A.M."/>
            <person name="Farmer A.D."/>
            <person name="Sheridan J."/>
            <person name="Iwata A."/>
            <person name="Tuteja R."/>
            <person name="Penmetsa R.V."/>
            <person name="Wu W."/>
            <person name="Upadhyaya H.D."/>
            <person name="Yang S.P."/>
            <person name="Shah T."/>
            <person name="Saxena K.B."/>
            <person name="Michael T."/>
            <person name="McCombie W.R."/>
            <person name="Yang B."/>
            <person name="Zhang G."/>
            <person name="Yang H."/>
            <person name="Wang J."/>
            <person name="Spillane C."/>
            <person name="Cook D.R."/>
            <person name="May G.D."/>
            <person name="Xu X."/>
            <person name="Jackson S.A."/>
        </authorList>
    </citation>
    <scope>NUCLEOTIDE SEQUENCE [LARGE SCALE GENOMIC DNA]</scope>
    <source>
        <strain evidence="2">cv. Asha</strain>
    </source>
</reference>
<dbReference type="Gramene" id="C.cajan_16352.t">
    <property type="protein sequence ID" value="C.cajan_16352.t.cds1"/>
    <property type="gene ID" value="C.cajan_16352"/>
</dbReference>
<dbReference type="Proteomes" id="UP000075243">
    <property type="component" value="Chromosome 8"/>
</dbReference>
<dbReference type="PANTHER" id="PTHR11439:SF503">
    <property type="entry name" value="CYSTEINE-RICH RLK (RECEPTOR-LIKE PROTEIN KINASE) 8"/>
    <property type="match status" value="1"/>
</dbReference>